<reference evidence="4 5" key="1">
    <citation type="journal article" date="2018" name="Mol. Plant">
        <title>The genome of Artemisia annua provides insight into the evolution of Asteraceae family and artemisinin biosynthesis.</title>
        <authorList>
            <person name="Shen Q."/>
            <person name="Zhang L."/>
            <person name="Liao Z."/>
            <person name="Wang S."/>
            <person name="Yan T."/>
            <person name="Shi P."/>
            <person name="Liu M."/>
            <person name="Fu X."/>
            <person name="Pan Q."/>
            <person name="Wang Y."/>
            <person name="Lv Z."/>
            <person name="Lu X."/>
            <person name="Zhang F."/>
            <person name="Jiang W."/>
            <person name="Ma Y."/>
            <person name="Chen M."/>
            <person name="Hao X."/>
            <person name="Li L."/>
            <person name="Tang Y."/>
            <person name="Lv G."/>
            <person name="Zhou Y."/>
            <person name="Sun X."/>
            <person name="Brodelius P.E."/>
            <person name="Rose J.K.C."/>
            <person name="Tang K."/>
        </authorList>
    </citation>
    <scope>NUCLEOTIDE SEQUENCE [LARGE SCALE GENOMIC DNA]</scope>
    <source>
        <strain evidence="5">cv. Huhao1</strain>
        <tissue evidence="4">Leaf</tissue>
    </source>
</reference>
<dbReference type="SUPFAM" id="SSF53098">
    <property type="entry name" value="Ribonuclease H-like"/>
    <property type="match status" value="1"/>
</dbReference>
<dbReference type="Pfam" id="PF04937">
    <property type="entry name" value="DUF659"/>
    <property type="match status" value="1"/>
</dbReference>
<name>A0A2U1QMI6_ARTAN</name>
<dbReference type="PANTHER" id="PTHR32166:SF74">
    <property type="entry name" value="OS05G0256350 PROTEIN"/>
    <property type="match status" value="1"/>
</dbReference>
<evidence type="ECO:0008006" key="6">
    <source>
        <dbReference type="Google" id="ProtNLM"/>
    </source>
</evidence>
<dbReference type="InterPro" id="IPR012337">
    <property type="entry name" value="RNaseH-like_sf"/>
</dbReference>
<evidence type="ECO:0000313" key="4">
    <source>
        <dbReference type="EMBL" id="PWA99215.1"/>
    </source>
</evidence>
<evidence type="ECO:0000259" key="3">
    <source>
        <dbReference type="Pfam" id="PF05699"/>
    </source>
</evidence>
<organism evidence="4 5">
    <name type="scientific">Artemisia annua</name>
    <name type="common">Sweet wormwood</name>
    <dbReference type="NCBI Taxonomy" id="35608"/>
    <lineage>
        <taxon>Eukaryota</taxon>
        <taxon>Viridiplantae</taxon>
        <taxon>Streptophyta</taxon>
        <taxon>Embryophyta</taxon>
        <taxon>Tracheophyta</taxon>
        <taxon>Spermatophyta</taxon>
        <taxon>Magnoliopsida</taxon>
        <taxon>eudicotyledons</taxon>
        <taxon>Gunneridae</taxon>
        <taxon>Pentapetalae</taxon>
        <taxon>asterids</taxon>
        <taxon>campanulids</taxon>
        <taxon>Asterales</taxon>
        <taxon>Asteraceae</taxon>
        <taxon>Asteroideae</taxon>
        <taxon>Anthemideae</taxon>
        <taxon>Artemisiinae</taxon>
        <taxon>Artemisia</taxon>
    </lineage>
</organism>
<evidence type="ECO:0000256" key="1">
    <source>
        <dbReference type="SAM" id="MobiDB-lite"/>
    </source>
</evidence>
<feature type="compositionally biased region" description="Acidic residues" evidence="1">
    <location>
        <begin position="123"/>
        <end position="132"/>
    </location>
</feature>
<feature type="region of interest" description="Disordered" evidence="1">
    <location>
        <begin position="1"/>
        <end position="23"/>
    </location>
</feature>
<feature type="domain" description="HAT C-terminal dimerisation" evidence="3">
    <location>
        <begin position="591"/>
        <end position="669"/>
    </location>
</feature>
<dbReference type="InterPro" id="IPR007021">
    <property type="entry name" value="DUF659"/>
</dbReference>
<evidence type="ECO:0000313" key="5">
    <source>
        <dbReference type="Proteomes" id="UP000245207"/>
    </source>
</evidence>
<feature type="domain" description="DUF659" evidence="2">
    <location>
        <begin position="225"/>
        <end position="377"/>
    </location>
</feature>
<feature type="region of interest" description="Disordered" evidence="1">
    <location>
        <begin position="728"/>
        <end position="771"/>
    </location>
</feature>
<keyword evidence="5" id="KW-1185">Reference proteome</keyword>
<protein>
    <recommendedName>
        <fullName evidence="6">BED-type domain-containing protein</fullName>
    </recommendedName>
</protein>
<dbReference type="PANTHER" id="PTHR32166">
    <property type="entry name" value="OSJNBA0013A04.12 PROTEIN"/>
    <property type="match status" value="1"/>
</dbReference>
<dbReference type="EMBL" id="PKPP01000029">
    <property type="protein sequence ID" value="PWA99215.1"/>
    <property type="molecule type" value="Genomic_DNA"/>
</dbReference>
<dbReference type="OrthoDB" id="2442898at2759"/>
<dbReference type="GO" id="GO:0046983">
    <property type="term" value="F:protein dimerization activity"/>
    <property type="evidence" value="ECO:0007669"/>
    <property type="project" value="InterPro"/>
</dbReference>
<gene>
    <name evidence="4" type="ORF">CTI12_AA010480</name>
</gene>
<feature type="compositionally biased region" description="Acidic residues" evidence="1">
    <location>
        <begin position="746"/>
        <end position="757"/>
    </location>
</feature>
<sequence>MEGQSSHASINPNISAGANTSSDAGTGLKCASGDIAWEWGVLKDPTKRGTVWCTLCDKRMSGGITRLKQHLTHTKGDVTGCTKVTTEITKRVLASMQEKEKVTKEKKRNLEILRSSNMIDLSEDEDEDVDDEVQVKRKESKKRKSVGTSNVRGPLDSILKSDHQKTNQSTLDKNNPIKQKLKMVAWKKFATWAYAVGLPFNAVNDESFQDMINAIGDYGRCMPAPSYHNLRVTLLKDALEDTKKFVDSFRPQWKKYRCSIMSDFWTDGKGRSLINFLVNCPTGTVFLKSIDASEHVKDANLIVNMINEVIEDVGEENIVQFITDNGSNFKSAGGILEEQHPKLFWTPCAAHCVNLMIGDIGEKIPKIKSALSDARAVVVYIYNHGRILNMMRRLTKNKELHRSCVTRFATQFYTLQSVHENRHHLQVLFVSEQWTKSDYAKKAVGKRVERIVAKQEFWDNVYLACQVLAPLVDVVRLVDTEERPCMGYIYDAMSRAKEQITKNLKGGSNERVANRVLSMIQTRWTDQLHHPLHAAGCFLNPAVFYRENSNLDNNSELKISLYDAIDKLVPDPEENDTVRADLNMYIDARGQFGSDSAKRTRTKFAPYIWWRSYGIDTPLLQRFAITVLSQTCSASPCERNWSAFDHLHSKKRNRLLQQKLNDLVFIQYNTRLKRRFESIQNNKSLDPILLRDVEENDEWTIPTDNELQDFVDAGDGLLWSDVREAMGGNENIGPSTRSKRERYRDDDDEIIMEEEDLGLGGGEGVYGGGDD</sequence>
<comment type="caution">
    <text evidence="4">The sequence shown here is derived from an EMBL/GenBank/DDBJ whole genome shotgun (WGS) entry which is preliminary data.</text>
</comment>
<dbReference type="Proteomes" id="UP000245207">
    <property type="component" value="Unassembled WGS sequence"/>
</dbReference>
<dbReference type="Pfam" id="PF05699">
    <property type="entry name" value="Dimer_Tnp_hAT"/>
    <property type="match status" value="1"/>
</dbReference>
<dbReference type="STRING" id="35608.A0A2U1QMI6"/>
<dbReference type="AlphaFoldDB" id="A0A2U1QMI6"/>
<feature type="region of interest" description="Disordered" evidence="1">
    <location>
        <begin position="123"/>
        <end position="173"/>
    </location>
</feature>
<evidence type="ECO:0000259" key="2">
    <source>
        <dbReference type="Pfam" id="PF04937"/>
    </source>
</evidence>
<accession>A0A2U1QMI6</accession>
<dbReference type="InterPro" id="IPR008906">
    <property type="entry name" value="HATC_C_dom"/>
</dbReference>
<proteinExistence type="predicted"/>
<feature type="compositionally biased region" description="Gly residues" evidence="1">
    <location>
        <begin position="758"/>
        <end position="771"/>
    </location>
</feature>